<dbReference type="OrthoDB" id="3237761at2759"/>
<feature type="region of interest" description="Disordered" evidence="1">
    <location>
        <begin position="1"/>
        <end position="77"/>
    </location>
</feature>
<organism evidence="2 3">
    <name type="scientific">Mycena sanguinolenta</name>
    <dbReference type="NCBI Taxonomy" id="230812"/>
    <lineage>
        <taxon>Eukaryota</taxon>
        <taxon>Fungi</taxon>
        <taxon>Dikarya</taxon>
        <taxon>Basidiomycota</taxon>
        <taxon>Agaricomycotina</taxon>
        <taxon>Agaricomycetes</taxon>
        <taxon>Agaricomycetidae</taxon>
        <taxon>Agaricales</taxon>
        <taxon>Marasmiineae</taxon>
        <taxon>Mycenaceae</taxon>
        <taxon>Mycena</taxon>
    </lineage>
</organism>
<dbReference type="Proteomes" id="UP000623467">
    <property type="component" value="Unassembled WGS sequence"/>
</dbReference>
<feature type="compositionally biased region" description="Polar residues" evidence="1">
    <location>
        <begin position="1"/>
        <end position="13"/>
    </location>
</feature>
<dbReference type="AlphaFoldDB" id="A0A8H7DCG6"/>
<feature type="compositionally biased region" description="Polar residues" evidence="1">
    <location>
        <begin position="20"/>
        <end position="29"/>
    </location>
</feature>
<dbReference type="EMBL" id="JACAZH010000006">
    <property type="protein sequence ID" value="KAF7367048.1"/>
    <property type="molecule type" value="Genomic_DNA"/>
</dbReference>
<comment type="caution">
    <text evidence="2">The sequence shown here is derived from an EMBL/GenBank/DDBJ whole genome shotgun (WGS) entry which is preliminary data.</text>
</comment>
<feature type="compositionally biased region" description="Low complexity" evidence="1">
    <location>
        <begin position="59"/>
        <end position="71"/>
    </location>
</feature>
<protein>
    <submittedName>
        <fullName evidence="2">Uncharacterized protein</fullName>
    </submittedName>
</protein>
<evidence type="ECO:0000313" key="3">
    <source>
        <dbReference type="Proteomes" id="UP000623467"/>
    </source>
</evidence>
<evidence type="ECO:0000256" key="1">
    <source>
        <dbReference type="SAM" id="MobiDB-lite"/>
    </source>
</evidence>
<reference evidence="2" key="1">
    <citation type="submission" date="2020-05" db="EMBL/GenBank/DDBJ databases">
        <title>Mycena genomes resolve the evolution of fungal bioluminescence.</title>
        <authorList>
            <person name="Tsai I.J."/>
        </authorList>
    </citation>
    <scope>NUCLEOTIDE SEQUENCE</scope>
    <source>
        <strain evidence="2">160909Yilan</strain>
    </source>
</reference>
<accession>A0A8H7DCG6</accession>
<name>A0A8H7DCG6_9AGAR</name>
<gene>
    <name evidence="2" type="ORF">MSAN_00964000</name>
</gene>
<proteinExistence type="predicted"/>
<sequence>MTLSRPASPQTVTLAGESCPASQPQSTAGHLQPTHVDYSASLRGGTPDRHISSSALDGRPASSKPAVAPSSRPRRHLLPENSTNLLRVWSVWKGRGGMTVGARVFYWTANGVVVYGTIQQFQKSRDGTILVIITTDTGSSITLPASCISVAEGTKTFYAIMVGDRVYYCNARGMEVYGIVRQRPKGGDDTLVNIVTDAGVIMEMPFGALHFLRKTNEFIPKLPRDRL</sequence>
<keyword evidence="3" id="KW-1185">Reference proteome</keyword>
<evidence type="ECO:0000313" key="2">
    <source>
        <dbReference type="EMBL" id="KAF7367048.1"/>
    </source>
</evidence>